<name>H3SI12_9BACL</name>
<dbReference type="PATRIC" id="fig|1131935.3.peg.3310"/>
<dbReference type="Proteomes" id="UP000003900">
    <property type="component" value="Unassembled WGS sequence"/>
</dbReference>
<reference evidence="1 2" key="1">
    <citation type="journal article" date="2012" name="J. Bacteriol.">
        <title>Genome Sequence of the Pattern-Forming Social Bacterium Paenibacillus dendritiformis C454 Chiral Morphotype.</title>
        <authorList>
            <person name="Sirota-Madi A."/>
            <person name="Olender T."/>
            <person name="Helman Y."/>
            <person name="Brainis I."/>
            <person name="Finkelshtein A."/>
            <person name="Roth D."/>
            <person name="Hagai E."/>
            <person name="Leshkowitz D."/>
            <person name="Brodsky L."/>
            <person name="Galatenko V."/>
            <person name="Nikolaev V."/>
            <person name="Gutnick D.L."/>
            <person name="Lancet D."/>
            <person name="Ben-Jacob E."/>
        </authorList>
    </citation>
    <scope>NUCLEOTIDE SEQUENCE [LARGE SCALE GENOMIC DNA]</scope>
    <source>
        <strain evidence="1 2">C454</strain>
    </source>
</reference>
<organism evidence="1 2">
    <name type="scientific">Paenibacillus dendritiformis C454</name>
    <dbReference type="NCBI Taxonomy" id="1131935"/>
    <lineage>
        <taxon>Bacteria</taxon>
        <taxon>Bacillati</taxon>
        <taxon>Bacillota</taxon>
        <taxon>Bacilli</taxon>
        <taxon>Bacillales</taxon>
        <taxon>Paenibacillaceae</taxon>
        <taxon>Paenibacillus</taxon>
    </lineage>
</organism>
<dbReference type="InterPro" id="IPR036410">
    <property type="entry name" value="HSP_DnaJ_Cys-rich_dom_sf"/>
</dbReference>
<evidence type="ECO:0000313" key="2">
    <source>
        <dbReference type="Proteomes" id="UP000003900"/>
    </source>
</evidence>
<keyword evidence="2" id="KW-1185">Reference proteome</keyword>
<sequence>MDCPVCSGNGDLDCFKCMSPMAEGQEHHDCPLCEGRRVLPCSRCSGNGYLEQEA</sequence>
<dbReference type="AlphaFoldDB" id="H3SI12"/>
<protein>
    <submittedName>
        <fullName evidence="1">Uncharacterized protein</fullName>
    </submittedName>
</protein>
<dbReference type="EMBL" id="AHKH01000042">
    <property type="protein sequence ID" value="EHQ61263.1"/>
    <property type="molecule type" value="Genomic_DNA"/>
</dbReference>
<dbReference type="SUPFAM" id="SSF57938">
    <property type="entry name" value="DnaJ/Hsp40 cysteine-rich domain"/>
    <property type="match status" value="1"/>
</dbReference>
<comment type="caution">
    <text evidence="1">The sequence shown here is derived from an EMBL/GenBank/DDBJ whole genome shotgun (WGS) entry which is preliminary data.</text>
</comment>
<gene>
    <name evidence="1" type="ORF">PDENDC454_15899</name>
</gene>
<evidence type="ECO:0000313" key="1">
    <source>
        <dbReference type="EMBL" id="EHQ61263.1"/>
    </source>
</evidence>
<proteinExistence type="predicted"/>
<accession>H3SI12</accession>
<dbReference type="STRING" id="1131935.PDENDC454_15899"/>